<dbReference type="OrthoDB" id="407198at2759"/>
<dbReference type="AlphaFoldDB" id="A0A9W9WSX0"/>
<sequence length="124" mass="13864">MSYLSRSQAHPRVTGCEGADHEKLKTLEAACNGMFQRGIKDFDMPIKNSAKRDTMPVNMGKHWAVAGGRATGIFTDWKIGVQKKPSKGQKPAIRLLAPKKKQKILLQVGKMPSLTYRDWSSDKH</sequence>
<organism evidence="1 2">
    <name type="scientific">Penicillium desertorum</name>
    <dbReference type="NCBI Taxonomy" id="1303715"/>
    <lineage>
        <taxon>Eukaryota</taxon>
        <taxon>Fungi</taxon>
        <taxon>Dikarya</taxon>
        <taxon>Ascomycota</taxon>
        <taxon>Pezizomycotina</taxon>
        <taxon>Eurotiomycetes</taxon>
        <taxon>Eurotiomycetidae</taxon>
        <taxon>Eurotiales</taxon>
        <taxon>Aspergillaceae</taxon>
        <taxon>Penicillium</taxon>
    </lineage>
</organism>
<reference evidence="1" key="2">
    <citation type="journal article" date="2023" name="IMA Fungus">
        <title>Comparative genomic study of the Penicillium genus elucidates a diverse pangenome and 15 lateral gene transfer events.</title>
        <authorList>
            <person name="Petersen C."/>
            <person name="Sorensen T."/>
            <person name="Nielsen M.R."/>
            <person name="Sondergaard T.E."/>
            <person name="Sorensen J.L."/>
            <person name="Fitzpatrick D.A."/>
            <person name="Frisvad J.C."/>
            <person name="Nielsen K.L."/>
        </authorList>
    </citation>
    <scope>NUCLEOTIDE SEQUENCE</scope>
    <source>
        <strain evidence="1">IBT 17660</strain>
    </source>
</reference>
<gene>
    <name evidence="1" type="ORF">N7530_006902</name>
</gene>
<protein>
    <submittedName>
        <fullName evidence="1">Uncharacterized protein</fullName>
    </submittedName>
</protein>
<comment type="caution">
    <text evidence="1">The sequence shown here is derived from an EMBL/GenBank/DDBJ whole genome shotgun (WGS) entry which is preliminary data.</text>
</comment>
<proteinExistence type="predicted"/>
<dbReference type="EMBL" id="JAPWDO010000004">
    <property type="protein sequence ID" value="KAJ5472901.1"/>
    <property type="molecule type" value="Genomic_DNA"/>
</dbReference>
<reference evidence="1" key="1">
    <citation type="submission" date="2022-12" db="EMBL/GenBank/DDBJ databases">
        <authorList>
            <person name="Petersen C."/>
        </authorList>
    </citation>
    <scope>NUCLEOTIDE SEQUENCE</scope>
    <source>
        <strain evidence="1">IBT 17660</strain>
    </source>
</reference>
<accession>A0A9W9WSX0</accession>
<dbReference type="Proteomes" id="UP001147760">
    <property type="component" value="Unassembled WGS sequence"/>
</dbReference>
<name>A0A9W9WSX0_9EURO</name>
<evidence type="ECO:0000313" key="1">
    <source>
        <dbReference type="EMBL" id="KAJ5472901.1"/>
    </source>
</evidence>
<evidence type="ECO:0000313" key="2">
    <source>
        <dbReference type="Proteomes" id="UP001147760"/>
    </source>
</evidence>
<keyword evidence="2" id="KW-1185">Reference proteome</keyword>